<dbReference type="EMBL" id="SGXA01000003">
    <property type="protein sequence ID" value="RZS69278.1"/>
    <property type="molecule type" value="Genomic_DNA"/>
</dbReference>
<sequence>MKKLIIIMLAVLVTTAASAMPVARISGGHHGGWHRPPRTVIVGGGWYSPWYGPWGFYGYPWYPTAPTPPSRLDLQLSTIRVNYGDKIKSVRMDKDLTRQARREKIKDLKTQREHAIIDAKKSFYKY</sequence>
<feature type="signal peptide" evidence="1">
    <location>
        <begin position="1"/>
        <end position="19"/>
    </location>
</feature>
<accession>A0A4Q7MNV8</accession>
<evidence type="ECO:0000313" key="2">
    <source>
        <dbReference type="EMBL" id="RZS69278.1"/>
    </source>
</evidence>
<keyword evidence="1" id="KW-0732">Signal</keyword>
<comment type="caution">
    <text evidence="2">The sequence shown here is derived from an EMBL/GenBank/DDBJ whole genome shotgun (WGS) entry which is preliminary data.</text>
</comment>
<evidence type="ECO:0000256" key="1">
    <source>
        <dbReference type="SAM" id="SignalP"/>
    </source>
</evidence>
<proteinExistence type="predicted"/>
<reference evidence="2 3" key="1">
    <citation type="submission" date="2019-02" db="EMBL/GenBank/DDBJ databases">
        <title>Genomic Encyclopedia of Type Strains, Phase IV (KMG-IV): sequencing the most valuable type-strain genomes for metagenomic binning, comparative biology and taxonomic classification.</title>
        <authorList>
            <person name="Goeker M."/>
        </authorList>
    </citation>
    <scope>NUCLEOTIDE SEQUENCE [LARGE SCALE GENOMIC DNA]</scope>
    <source>
        <strain evidence="2 3">DSM 18116</strain>
    </source>
</reference>
<dbReference type="RefSeq" id="WP_130543624.1">
    <property type="nucleotide sequence ID" value="NZ_SGXA01000003.1"/>
</dbReference>
<evidence type="ECO:0008006" key="4">
    <source>
        <dbReference type="Google" id="ProtNLM"/>
    </source>
</evidence>
<gene>
    <name evidence="2" type="ORF">EV199_5114</name>
</gene>
<dbReference type="AlphaFoldDB" id="A0A4Q7MNV8"/>
<keyword evidence="3" id="KW-1185">Reference proteome</keyword>
<dbReference type="Proteomes" id="UP000293874">
    <property type="component" value="Unassembled WGS sequence"/>
</dbReference>
<name>A0A4Q7MNV8_9BACT</name>
<protein>
    <recommendedName>
        <fullName evidence="4">Heavy-metal resistance protein</fullName>
    </recommendedName>
</protein>
<feature type="chain" id="PRO_5020465093" description="Heavy-metal resistance protein" evidence="1">
    <location>
        <begin position="20"/>
        <end position="126"/>
    </location>
</feature>
<evidence type="ECO:0000313" key="3">
    <source>
        <dbReference type="Proteomes" id="UP000293874"/>
    </source>
</evidence>
<organism evidence="2 3">
    <name type="scientific">Pseudobacter ginsenosidimutans</name>
    <dbReference type="NCBI Taxonomy" id="661488"/>
    <lineage>
        <taxon>Bacteria</taxon>
        <taxon>Pseudomonadati</taxon>
        <taxon>Bacteroidota</taxon>
        <taxon>Chitinophagia</taxon>
        <taxon>Chitinophagales</taxon>
        <taxon>Chitinophagaceae</taxon>
        <taxon>Pseudobacter</taxon>
    </lineage>
</organism>